<evidence type="ECO:0000256" key="2">
    <source>
        <dbReference type="ARBA" id="ARBA00023015"/>
    </source>
</evidence>
<protein>
    <submittedName>
        <fullName evidence="9">RNA polymerase sigma factor</fullName>
    </submittedName>
</protein>
<organism evidence="9">
    <name type="scientific">Streptomyces sp. R08</name>
    <dbReference type="NCBI Taxonomy" id="3238624"/>
    <lineage>
        <taxon>Bacteria</taxon>
        <taxon>Bacillati</taxon>
        <taxon>Actinomycetota</taxon>
        <taxon>Actinomycetes</taxon>
        <taxon>Kitasatosporales</taxon>
        <taxon>Streptomycetaceae</taxon>
        <taxon>Streptomyces</taxon>
    </lineage>
</organism>
<dbReference type="InterPro" id="IPR013325">
    <property type="entry name" value="RNA_pol_sigma_r2"/>
</dbReference>
<dbReference type="Gene3D" id="1.10.10.10">
    <property type="entry name" value="Winged helix-like DNA-binding domain superfamily/Winged helix DNA-binding domain"/>
    <property type="match status" value="1"/>
</dbReference>
<feature type="region of interest" description="Disordered" evidence="5">
    <location>
        <begin position="1"/>
        <end position="20"/>
    </location>
</feature>
<dbReference type="SUPFAM" id="SSF88659">
    <property type="entry name" value="Sigma3 and sigma4 domains of RNA polymerase sigma factors"/>
    <property type="match status" value="1"/>
</dbReference>
<evidence type="ECO:0000256" key="4">
    <source>
        <dbReference type="ARBA" id="ARBA00023163"/>
    </source>
</evidence>
<evidence type="ECO:0000313" key="9">
    <source>
        <dbReference type="EMBL" id="XDQ04072.1"/>
    </source>
</evidence>
<dbReference type="Pfam" id="PF04542">
    <property type="entry name" value="Sigma70_r2"/>
    <property type="match status" value="1"/>
</dbReference>
<feature type="domain" description="RNA polymerase sigma-70 region 2" evidence="6">
    <location>
        <begin position="29"/>
        <end position="91"/>
    </location>
</feature>
<dbReference type="Pfam" id="PF20239">
    <property type="entry name" value="DUF6596"/>
    <property type="match status" value="1"/>
</dbReference>
<dbReference type="PANTHER" id="PTHR47756">
    <property type="entry name" value="BLL6612 PROTEIN-RELATED"/>
    <property type="match status" value="1"/>
</dbReference>
<feature type="domain" description="DUF6596" evidence="8">
    <location>
        <begin position="196"/>
        <end position="296"/>
    </location>
</feature>
<dbReference type="InterPro" id="IPR013249">
    <property type="entry name" value="RNA_pol_sigma70_r4_t2"/>
</dbReference>
<dbReference type="NCBIfam" id="TIGR02937">
    <property type="entry name" value="sigma70-ECF"/>
    <property type="match status" value="1"/>
</dbReference>
<keyword evidence="4" id="KW-0804">Transcription</keyword>
<reference evidence="9" key="1">
    <citation type="submission" date="2024-07" db="EMBL/GenBank/DDBJ databases">
        <authorList>
            <person name="Yu S.T."/>
        </authorList>
    </citation>
    <scope>NUCLEOTIDE SEQUENCE</scope>
    <source>
        <strain evidence="9">R08</strain>
    </source>
</reference>
<dbReference type="PANTHER" id="PTHR47756:SF1">
    <property type="entry name" value="BLL0085 PROTEIN"/>
    <property type="match status" value="1"/>
</dbReference>
<accession>A0AB39MDP9</accession>
<feature type="domain" description="RNA polymerase sigma factor 70 region 4 type 2" evidence="7">
    <location>
        <begin position="128"/>
        <end position="178"/>
    </location>
</feature>
<comment type="similarity">
    <text evidence="1">Belongs to the sigma-70 factor family. ECF subfamily.</text>
</comment>
<name>A0AB39MDP9_9ACTN</name>
<dbReference type="InterPro" id="IPR046531">
    <property type="entry name" value="DUF6596"/>
</dbReference>
<dbReference type="GO" id="GO:0006352">
    <property type="term" value="P:DNA-templated transcription initiation"/>
    <property type="evidence" value="ECO:0007669"/>
    <property type="project" value="InterPro"/>
</dbReference>
<evidence type="ECO:0000259" key="8">
    <source>
        <dbReference type="Pfam" id="PF20239"/>
    </source>
</evidence>
<dbReference type="EMBL" id="CP163431">
    <property type="protein sequence ID" value="XDQ04072.1"/>
    <property type="molecule type" value="Genomic_DNA"/>
</dbReference>
<evidence type="ECO:0000256" key="5">
    <source>
        <dbReference type="SAM" id="MobiDB-lite"/>
    </source>
</evidence>
<keyword evidence="3" id="KW-0731">Sigma factor</keyword>
<gene>
    <name evidence="9" type="ORF">AB5J58_29685</name>
</gene>
<dbReference type="SUPFAM" id="SSF88946">
    <property type="entry name" value="Sigma2 domain of RNA polymerase sigma factors"/>
    <property type="match status" value="1"/>
</dbReference>
<dbReference type="InterPro" id="IPR014284">
    <property type="entry name" value="RNA_pol_sigma-70_dom"/>
</dbReference>
<evidence type="ECO:0000259" key="6">
    <source>
        <dbReference type="Pfam" id="PF04542"/>
    </source>
</evidence>
<proteinExistence type="inferred from homology"/>
<keyword evidence="2" id="KW-0805">Transcription regulation</keyword>
<evidence type="ECO:0000259" key="7">
    <source>
        <dbReference type="Pfam" id="PF08281"/>
    </source>
</evidence>
<dbReference type="GO" id="GO:0003677">
    <property type="term" value="F:DNA binding"/>
    <property type="evidence" value="ECO:0007669"/>
    <property type="project" value="InterPro"/>
</dbReference>
<evidence type="ECO:0000256" key="3">
    <source>
        <dbReference type="ARBA" id="ARBA00023082"/>
    </source>
</evidence>
<evidence type="ECO:0000256" key="1">
    <source>
        <dbReference type="ARBA" id="ARBA00010641"/>
    </source>
</evidence>
<dbReference type="InterPro" id="IPR036388">
    <property type="entry name" value="WH-like_DNA-bd_sf"/>
</dbReference>
<dbReference type="Pfam" id="PF08281">
    <property type="entry name" value="Sigma70_r4_2"/>
    <property type="match status" value="1"/>
</dbReference>
<sequence length="428" mass="46509">MTPESQPTAAPHGNATDPHSTIETVFRIESPRIIAAVARLVRDVGIAEELAQDALVAALEQWPRDGVPDNPGAWLMATARHRAVDLIRRRENYARKLQEIGRTLETTAPPEEPAAPDDIDDDLLRLVFTTCHPVLSAEARTALTLRLLGGLTTPEIARAFLAPEPTIAQRIVRAKRTLATKNIAFEVPYGPDREARLGSVLDVIYLIFNEGYAATAGDDWLRPSLCEDALRLARLVAALMPKEPEVHALAALLEFQASRSAARTGPDGAPVLLRDQNRRRWNRLLIARGITALGRADAVSTGAPGPYALQAAIAACHAHAYTYDETDWRTIAVLYGLLAARSPSPVVELNRAVAISMADGPAPALALVDTLASEPALRDYHLLPSVRGDLLLRLGRTAEAKAEFERAASLARNERERQLLLRRAGEAS</sequence>
<dbReference type="RefSeq" id="WP_369189782.1">
    <property type="nucleotide sequence ID" value="NZ_CP163431.1"/>
</dbReference>
<dbReference type="InterPro" id="IPR013324">
    <property type="entry name" value="RNA_pol_sigma_r3/r4-like"/>
</dbReference>
<dbReference type="InterPro" id="IPR007627">
    <property type="entry name" value="RNA_pol_sigma70_r2"/>
</dbReference>
<dbReference type="AlphaFoldDB" id="A0AB39MDP9"/>
<dbReference type="GO" id="GO:0016987">
    <property type="term" value="F:sigma factor activity"/>
    <property type="evidence" value="ECO:0007669"/>
    <property type="project" value="UniProtKB-KW"/>
</dbReference>
<dbReference type="Gene3D" id="1.10.1740.10">
    <property type="match status" value="1"/>
</dbReference>